<gene>
    <name evidence="2" type="ORF">I302_04334</name>
    <name evidence="3" type="ORF">I302_100957</name>
</gene>
<organism evidence="2">
    <name type="scientific">Kwoniella bestiolae CBS 10118</name>
    <dbReference type="NCBI Taxonomy" id="1296100"/>
    <lineage>
        <taxon>Eukaryota</taxon>
        <taxon>Fungi</taxon>
        <taxon>Dikarya</taxon>
        <taxon>Basidiomycota</taxon>
        <taxon>Agaricomycotina</taxon>
        <taxon>Tremellomycetes</taxon>
        <taxon>Tremellales</taxon>
        <taxon>Cryptococcaceae</taxon>
        <taxon>Kwoniella</taxon>
    </lineage>
</organism>
<proteinExistence type="predicted"/>
<evidence type="ECO:0000256" key="1">
    <source>
        <dbReference type="SAM" id="MobiDB-lite"/>
    </source>
</evidence>
<dbReference type="OrthoDB" id="10642560at2759"/>
<feature type="compositionally biased region" description="Basic and acidic residues" evidence="1">
    <location>
        <begin position="38"/>
        <end position="48"/>
    </location>
</feature>
<reference evidence="3" key="2">
    <citation type="submission" date="2013-07" db="EMBL/GenBank/DDBJ databases">
        <authorList>
            <consortium name="The Broad Institute Genome Sequencing Platform"/>
            <person name="Cuomo C."/>
            <person name="Litvintseva A."/>
            <person name="Chen Y."/>
            <person name="Heitman J."/>
            <person name="Sun S."/>
            <person name="Springer D."/>
            <person name="Dromer F."/>
            <person name="Young S.K."/>
            <person name="Zeng Q."/>
            <person name="Gargeya S."/>
            <person name="Fitzgerald M."/>
            <person name="Abouelleil A."/>
            <person name="Alvarado L."/>
            <person name="Berlin A.M."/>
            <person name="Chapman S.B."/>
            <person name="Dewar J."/>
            <person name="Goldberg J."/>
            <person name="Griggs A."/>
            <person name="Gujja S."/>
            <person name="Hansen M."/>
            <person name="Howarth C."/>
            <person name="Imamovic A."/>
            <person name="Larimer J."/>
            <person name="McCowan C."/>
            <person name="Murphy C."/>
            <person name="Pearson M."/>
            <person name="Priest M."/>
            <person name="Roberts A."/>
            <person name="Saif S."/>
            <person name="Shea T."/>
            <person name="Sykes S."/>
            <person name="Wortman J."/>
            <person name="Nusbaum C."/>
            <person name="Birren B."/>
        </authorList>
    </citation>
    <scope>NUCLEOTIDE SEQUENCE</scope>
    <source>
        <strain evidence="3">CBS 10118</strain>
    </source>
</reference>
<evidence type="ECO:0000313" key="4">
    <source>
        <dbReference type="Proteomes" id="UP000092730"/>
    </source>
</evidence>
<name>A0A1B9G6M3_9TREE</name>
<reference evidence="2" key="1">
    <citation type="submission" date="2013-07" db="EMBL/GenBank/DDBJ databases">
        <title>The Genome Sequence of Cryptococcus bestiolae CBS10118.</title>
        <authorList>
            <consortium name="The Broad Institute Genome Sequencing Platform"/>
            <person name="Cuomo C."/>
            <person name="Litvintseva A."/>
            <person name="Chen Y."/>
            <person name="Heitman J."/>
            <person name="Sun S."/>
            <person name="Springer D."/>
            <person name="Dromer F."/>
            <person name="Young S.K."/>
            <person name="Zeng Q."/>
            <person name="Gargeya S."/>
            <person name="Fitzgerald M."/>
            <person name="Abouelleil A."/>
            <person name="Alvarado L."/>
            <person name="Berlin A.M."/>
            <person name="Chapman S.B."/>
            <person name="Dewar J."/>
            <person name="Goldberg J."/>
            <person name="Griggs A."/>
            <person name="Gujja S."/>
            <person name="Hansen M."/>
            <person name="Howarth C."/>
            <person name="Imamovic A."/>
            <person name="Larimer J."/>
            <person name="McCowan C."/>
            <person name="Murphy C."/>
            <person name="Pearson M."/>
            <person name="Priest M."/>
            <person name="Roberts A."/>
            <person name="Saif S."/>
            <person name="Shea T."/>
            <person name="Sykes S."/>
            <person name="Wortman J."/>
            <person name="Nusbaum C."/>
            <person name="Birren B."/>
        </authorList>
    </citation>
    <scope>NUCLEOTIDE SEQUENCE [LARGE SCALE GENOMIC DNA]</scope>
    <source>
        <strain evidence="2">CBS 10118</strain>
    </source>
</reference>
<feature type="compositionally biased region" description="Low complexity" evidence="1">
    <location>
        <begin position="23"/>
        <end position="33"/>
    </location>
</feature>
<evidence type="ECO:0000313" key="3">
    <source>
        <dbReference type="EMBL" id="WVW78994.1"/>
    </source>
</evidence>
<dbReference type="RefSeq" id="XP_019047718.1">
    <property type="nucleotide sequence ID" value="XM_019190970.1"/>
</dbReference>
<keyword evidence="4" id="KW-1185">Reference proteome</keyword>
<accession>A0A1B9G6M3</accession>
<dbReference type="AlphaFoldDB" id="A0A1B9G6M3"/>
<dbReference type="EMBL" id="CP144541">
    <property type="protein sequence ID" value="WVW78994.1"/>
    <property type="molecule type" value="Genomic_DNA"/>
</dbReference>
<dbReference type="EMBL" id="KI894020">
    <property type="protein sequence ID" value="OCF26648.1"/>
    <property type="molecule type" value="Genomic_DNA"/>
</dbReference>
<dbReference type="VEuPathDB" id="FungiDB:I302_04334"/>
<evidence type="ECO:0000313" key="2">
    <source>
        <dbReference type="EMBL" id="OCF26648.1"/>
    </source>
</evidence>
<sequence length="230" mass="26583">MSETRTRETPARPLLILRLRGDSSSQAASARASINPDRSGHDPEEDKGKGRYIVYPCIASGLEWHPKIPSLNQPNGSIISTPSIQANTAVTADFHSFYSSRLQEDPLTPGSFVRQFSNDFYRNYKAYTSTLVEPQMKSSEAFYTYTEIYSQTYKESLKMWTRELLESFRSTRRLNNEFTLEYVDTKEQFQEHIPEEFNGVIPEPVNMEEYKEGLNRQWGDEEMKASNLMF</sequence>
<dbReference type="GeneID" id="30208733"/>
<reference evidence="2" key="3">
    <citation type="submission" date="2014-01" db="EMBL/GenBank/DDBJ databases">
        <title>Evolution of pathogenesis and genome organization in the Tremellales.</title>
        <authorList>
            <person name="Cuomo C."/>
            <person name="Litvintseva A."/>
            <person name="Heitman J."/>
            <person name="Chen Y."/>
            <person name="Sun S."/>
            <person name="Springer D."/>
            <person name="Dromer F."/>
            <person name="Young S."/>
            <person name="Zeng Q."/>
            <person name="Chapman S."/>
            <person name="Gujja S."/>
            <person name="Saif S."/>
            <person name="Birren B."/>
        </authorList>
    </citation>
    <scope>NUCLEOTIDE SEQUENCE</scope>
    <source>
        <strain evidence="2">CBS 10118</strain>
    </source>
</reference>
<feature type="region of interest" description="Disordered" evidence="1">
    <location>
        <begin position="1"/>
        <end position="48"/>
    </location>
</feature>
<reference evidence="3" key="4">
    <citation type="submission" date="2024-02" db="EMBL/GenBank/DDBJ databases">
        <title>Comparative genomics of Cryptococcus and Kwoniella reveals pathogenesis evolution and contrasting modes of karyotype evolution via chromosome fusion or intercentromeric recombination.</title>
        <authorList>
            <person name="Coelho M.A."/>
            <person name="David-Palma M."/>
            <person name="Shea T."/>
            <person name="Bowers K."/>
            <person name="McGinley-Smith S."/>
            <person name="Mohammad A.W."/>
            <person name="Gnirke A."/>
            <person name="Yurkov A.M."/>
            <person name="Nowrousian M."/>
            <person name="Sun S."/>
            <person name="Cuomo C.A."/>
            <person name="Heitman J."/>
        </authorList>
    </citation>
    <scope>NUCLEOTIDE SEQUENCE</scope>
    <source>
        <strain evidence="3">CBS 10118</strain>
    </source>
</reference>
<protein>
    <submittedName>
        <fullName evidence="2">Uncharacterized protein</fullName>
    </submittedName>
</protein>
<feature type="compositionally biased region" description="Basic and acidic residues" evidence="1">
    <location>
        <begin position="1"/>
        <end position="10"/>
    </location>
</feature>
<dbReference type="Proteomes" id="UP000092730">
    <property type="component" value="Chromosome 1"/>
</dbReference>
<dbReference type="KEGG" id="kbi:30208733"/>